<proteinExistence type="predicted"/>
<feature type="compositionally biased region" description="Basic and acidic residues" evidence="1">
    <location>
        <begin position="284"/>
        <end position="305"/>
    </location>
</feature>
<feature type="compositionally biased region" description="Polar residues" evidence="1">
    <location>
        <begin position="103"/>
        <end position="112"/>
    </location>
</feature>
<evidence type="ECO:0000256" key="1">
    <source>
        <dbReference type="SAM" id="MobiDB-lite"/>
    </source>
</evidence>
<feature type="compositionally biased region" description="Polar residues" evidence="1">
    <location>
        <begin position="657"/>
        <end position="667"/>
    </location>
</feature>
<evidence type="ECO:0000313" key="2">
    <source>
        <dbReference type="EMBL" id="KAK4453457.1"/>
    </source>
</evidence>
<feature type="compositionally biased region" description="Polar residues" evidence="1">
    <location>
        <begin position="306"/>
        <end position="317"/>
    </location>
</feature>
<feature type="compositionally biased region" description="Basic and acidic residues" evidence="1">
    <location>
        <begin position="68"/>
        <end position="89"/>
    </location>
</feature>
<feature type="region of interest" description="Disordered" evidence="1">
    <location>
        <begin position="604"/>
        <end position="645"/>
    </location>
</feature>
<comment type="caution">
    <text evidence="2">The sequence shown here is derived from an EMBL/GenBank/DDBJ whole genome shotgun (WGS) entry which is preliminary data.</text>
</comment>
<feature type="region of interest" description="Disordered" evidence="1">
    <location>
        <begin position="1003"/>
        <end position="1034"/>
    </location>
</feature>
<reference evidence="2" key="2">
    <citation type="submission" date="2023-05" db="EMBL/GenBank/DDBJ databases">
        <authorList>
            <consortium name="Lawrence Berkeley National Laboratory"/>
            <person name="Steindorff A."/>
            <person name="Hensen N."/>
            <person name="Bonometti L."/>
            <person name="Westerberg I."/>
            <person name="Brannstrom I.O."/>
            <person name="Guillou S."/>
            <person name="Cros-Aarteil S."/>
            <person name="Calhoun S."/>
            <person name="Haridas S."/>
            <person name="Kuo A."/>
            <person name="Mondo S."/>
            <person name="Pangilinan J."/>
            <person name="Riley R."/>
            <person name="Labutti K."/>
            <person name="Andreopoulos B."/>
            <person name="Lipzen A."/>
            <person name="Chen C."/>
            <person name="Yanf M."/>
            <person name="Daum C."/>
            <person name="Ng V."/>
            <person name="Clum A."/>
            <person name="Ohm R."/>
            <person name="Martin F."/>
            <person name="Silar P."/>
            <person name="Natvig D."/>
            <person name="Lalanne C."/>
            <person name="Gautier V."/>
            <person name="Ament-Velasquez S.L."/>
            <person name="Kruys A."/>
            <person name="Hutchinson M.I."/>
            <person name="Powell A.J."/>
            <person name="Barry K."/>
            <person name="Miller A.N."/>
            <person name="Grigoriev I.V."/>
            <person name="Debuchy R."/>
            <person name="Gladieux P."/>
            <person name="Thoren M.H."/>
            <person name="Johannesson H."/>
        </authorList>
    </citation>
    <scope>NUCLEOTIDE SEQUENCE</scope>
    <source>
        <strain evidence="2">PSN243</strain>
    </source>
</reference>
<name>A0AAV9H1C3_9PEZI</name>
<feature type="compositionally biased region" description="Basic and acidic residues" evidence="1">
    <location>
        <begin position="459"/>
        <end position="472"/>
    </location>
</feature>
<feature type="compositionally biased region" description="Basic residues" evidence="1">
    <location>
        <begin position="367"/>
        <end position="376"/>
    </location>
</feature>
<feature type="region of interest" description="Disordered" evidence="1">
    <location>
        <begin position="385"/>
        <end position="404"/>
    </location>
</feature>
<accession>A0AAV9H1C3</accession>
<feature type="compositionally biased region" description="Polar residues" evidence="1">
    <location>
        <begin position="892"/>
        <end position="902"/>
    </location>
</feature>
<feature type="compositionally biased region" description="Polar residues" evidence="1">
    <location>
        <begin position="617"/>
        <end position="626"/>
    </location>
</feature>
<sequence>MRRRHSLKSKSDLIRRKSTSSVHSVHLEHINPALAERDAHIAAFEAFTRAQGRATANMPLFPPTPDSSPRHRQTDRDIPRHDANGDGLRRRQSVRFVGPFSVQGRTGPTADASTKRNSTDIHGTPSKPEDGDDTGSSHSSVLGLEEVSAPALPPRRPPPRPQRAPPSIALPGISTRYIDALAAEDEYYHPEDDIASMPSSYRRLRRSRSLLTAEEQRKRGGQDSPARLRHIKTPVRGPSPSSTNPRALHPLSKEVASPRATPPLRAPKSMSFLRNRRILPGSRTSRESNRHQLDLDGPNPDEHGEQTTLMAARSTPQLGGKASSIFGSRTRRADPPMRKSLRSGNTTDHSENNDPDTLLGRDDGFKNRARKASRTLKTKLKSLFSMSRSEDSPPTIPAQHIESQRTHVSEDLRSMLESEIGQLHGTDWGSFHQVPSRVPALQTVPANIIRSNRGSLESLKSERERKVSDDRSLTSWTHSGPSTLTSQQQQQWREWEAQRLSVIRENGTHAPSPSMRRPVLGTQLFQNHSHSLVDPIVPHHSTDSQRIYSALMKRIQVIQEKNEDIVEQRKRNFDFKDSDTDCGTPYGLSGVGVSCDTPKAVEYRTAQPIRPPRDPSATPTRSSGNASYGGEQQDGLGRRPQDCSISQDHQACSTEFCKGSTQSSTDPGNAGGFEVESSLISVPRTASPDPFTSRPGERTAPAQELKAFSGRGSAFFGSPSSHLFRTKSPYRRALRQSIHEDNAKRHEGLGLQQQSEVVAQLRVAMNCDNFSDDYRNDGSYSESMYSTDDRDVAEVAIGPGQHFPIEDSRGNGDSPPTYHPAGCHVDSSSSSLDWKTWLSANMAKLESSPPYPAKPSDIKFALPTMPKGFSGGHVREKAQTYEDYEGEVKTPEPTTRKPTLPTSPLAIVEPNVVKPPSQQRPLKRATPPANRTLPENDDPSGVPPIPPKSALRAGPSPLRRAGPNICYSAAHSTSSSPGLSAAVQKQFGLPSRRGGLFKGFNENEVSEESSDEGQYVNHDYQQRKASMDPTDAFI</sequence>
<dbReference type="EMBL" id="MU865920">
    <property type="protein sequence ID" value="KAK4453457.1"/>
    <property type="molecule type" value="Genomic_DNA"/>
</dbReference>
<gene>
    <name evidence="2" type="ORF">QBC34DRAFT_206727</name>
</gene>
<keyword evidence="3" id="KW-1185">Reference proteome</keyword>
<feature type="region of interest" description="Disordered" evidence="1">
    <location>
        <begin position="455"/>
        <end position="489"/>
    </location>
</feature>
<evidence type="ECO:0000313" key="3">
    <source>
        <dbReference type="Proteomes" id="UP001321760"/>
    </source>
</evidence>
<dbReference type="Proteomes" id="UP001321760">
    <property type="component" value="Unassembled WGS sequence"/>
</dbReference>
<feature type="region of interest" description="Disordered" evidence="1">
    <location>
        <begin position="207"/>
        <end position="376"/>
    </location>
</feature>
<dbReference type="AlphaFoldDB" id="A0AAV9H1C3"/>
<reference evidence="2" key="1">
    <citation type="journal article" date="2023" name="Mol. Phylogenet. Evol.">
        <title>Genome-scale phylogeny and comparative genomics of the fungal order Sordariales.</title>
        <authorList>
            <person name="Hensen N."/>
            <person name="Bonometti L."/>
            <person name="Westerberg I."/>
            <person name="Brannstrom I.O."/>
            <person name="Guillou S."/>
            <person name="Cros-Aarteil S."/>
            <person name="Calhoun S."/>
            <person name="Haridas S."/>
            <person name="Kuo A."/>
            <person name="Mondo S."/>
            <person name="Pangilinan J."/>
            <person name="Riley R."/>
            <person name="LaButti K."/>
            <person name="Andreopoulos B."/>
            <person name="Lipzen A."/>
            <person name="Chen C."/>
            <person name="Yan M."/>
            <person name="Daum C."/>
            <person name="Ng V."/>
            <person name="Clum A."/>
            <person name="Steindorff A."/>
            <person name="Ohm R.A."/>
            <person name="Martin F."/>
            <person name="Silar P."/>
            <person name="Natvig D.O."/>
            <person name="Lalanne C."/>
            <person name="Gautier V."/>
            <person name="Ament-Velasquez S.L."/>
            <person name="Kruys A."/>
            <person name="Hutchinson M.I."/>
            <person name="Powell A.J."/>
            <person name="Barry K."/>
            <person name="Miller A.N."/>
            <person name="Grigoriev I.V."/>
            <person name="Debuchy R."/>
            <person name="Gladieux P."/>
            <person name="Hiltunen Thoren M."/>
            <person name="Johannesson H."/>
        </authorList>
    </citation>
    <scope>NUCLEOTIDE SEQUENCE</scope>
    <source>
        <strain evidence="2">PSN243</strain>
    </source>
</reference>
<feature type="region of interest" description="Disordered" evidence="1">
    <location>
        <begin position="1"/>
        <end position="24"/>
    </location>
</feature>
<feature type="region of interest" description="Disordered" evidence="1">
    <location>
        <begin position="657"/>
        <end position="702"/>
    </location>
</feature>
<protein>
    <submittedName>
        <fullName evidence="2">Uncharacterized protein</fullName>
    </submittedName>
</protein>
<feature type="region of interest" description="Disordered" evidence="1">
    <location>
        <begin position="884"/>
        <end position="964"/>
    </location>
</feature>
<feature type="compositionally biased region" description="Pro residues" evidence="1">
    <location>
        <begin position="151"/>
        <end position="164"/>
    </location>
</feature>
<organism evidence="2 3">
    <name type="scientific">Podospora aff. communis PSN243</name>
    <dbReference type="NCBI Taxonomy" id="3040156"/>
    <lineage>
        <taxon>Eukaryota</taxon>
        <taxon>Fungi</taxon>
        <taxon>Dikarya</taxon>
        <taxon>Ascomycota</taxon>
        <taxon>Pezizomycotina</taxon>
        <taxon>Sordariomycetes</taxon>
        <taxon>Sordariomycetidae</taxon>
        <taxon>Sordariales</taxon>
        <taxon>Podosporaceae</taxon>
        <taxon>Podospora</taxon>
    </lineage>
</organism>
<feature type="region of interest" description="Disordered" evidence="1">
    <location>
        <begin position="54"/>
        <end position="171"/>
    </location>
</feature>